<dbReference type="Pfam" id="PF22939">
    <property type="entry name" value="WHD_GPIID"/>
    <property type="match status" value="1"/>
</dbReference>
<evidence type="ECO:0000256" key="2">
    <source>
        <dbReference type="ARBA" id="ARBA00023043"/>
    </source>
</evidence>
<feature type="repeat" description="ANK" evidence="3">
    <location>
        <begin position="904"/>
        <end position="936"/>
    </location>
</feature>
<feature type="repeat" description="ANK" evidence="3">
    <location>
        <begin position="1201"/>
        <end position="1230"/>
    </location>
</feature>
<dbReference type="InterPro" id="IPR054471">
    <property type="entry name" value="GPIID_WHD"/>
</dbReference>
<dbReference type="Gene3D" id="1.25.40.20">
    <property type="entry name" value="Ankyrin repeat-containing domain"/>
    <property type="match status" value="5"/>
</dbReference>
<feature type="repeat" description="ANK" evidence="3">
    <location>
        <begin position="1070"/>
        <end position="1097"/>
    </location>
</feature>
<feature type="repeat" description="ANK" evidence="3">
    <location>
        <begin position="1131"/>
        <end position="1163"/>
    </location>
</feature>
<dbReference type="SUPFAM" id="SSF48403">
    <property type="entry name" value="Ankyrin repeat"/>
    <property type="match status" value="2"/>
</dbReference>
<evidence type="ECO:0000256" key="1">
    <source>
        <dbReference type="ARBA" id="ARBA00022737"/>
    </source>
</evidence>
<feature type="repeat" description="ANK" evidence="3">
    <location>
        <begin position="972"/>
        <end position="1001"/>
    </location>
</feature>
<dbReference type="InterPro" id="IPR036770">
    <property type="entry name" value="Ankyrin_rpt-contain_sf"/>
</dbReference>
<dbReference type="Proteomes" id="UP000310158">
    <property type="component" value="Unassembled WGS sequence"/>
</dbReference>
<feature type="repeat" description="ANK" evidence="3">
    <location>
        <begin position="769"/>
        <end position="801"/>
    </location>
</feature>
<dbReference type="EMBL" id="SGPL01000527">
    <property type="protein sequence ID" value="THH11184.1"/>
    <property type="molecule type" value="Genomic_DNA"/>
</dbReference>
<dbReference type="InterPro" id="IPR056884">
    <property type="entry name" value="NPHP3-like_N"/>
</dbReference>
<evidence type="ECO:0000313" key="8">
    <source>
        <dbReference type="Proteomes" id="UP000310158"/>
    </source>
</evidence>
<keyword evidence="8" id="KW-1185">Reference proteome</keyword>
<evidence type="ECO:0000259" key="4">
    <source>
        <dbReference type="Pfam" id="PF17109"/>
    </source>
</evidence>
<keyword evidence="2 3" id="KW-0040">ANK repeat</keyword>
<feature type="repeat" description="ANK" evidence="3">
    <location>
        <begin position="1264"/>
        <end position="1296"/>
    </location>
</feature>
<dbReference type="InterPro" id="IPR027417">
    <property type="entry name" value="P-loop_NTPase"/>
</dbReference>
<feature type="domain" description="Nephrocystin 3-like N-terminal" evidence="6">
    <location>
        <begin position="346"/>
        <end position="473"/>
    </location>
</feature>
<feature type="repeat" description="ANK" evidence="3">
    <location>
        <begin position="871"/>
        <end position="903"/>
    </location>
</feature>
<dbReference type="InterPro" id="IPR031350">
    <property type="entry name" value="Goodbye_dom"/>
</dbReference>
<dbReference type="PROSITE" id="PS50297">
    <property type="entry name" value="ANK_REP_REGION"/>
    <property type="match status" value="9"/>
</dbReference>
<sequence>MAKFQFHTIWQEAIRKYESDIGIKIDLSSSSLFARVDSPDAVLKLVDEEQKRFNEHCKSGEKVRDVLKPILQVVCSFAEAVGLGASLAFPPSTAIFGAVVVLLRAAEGVSSNYDSIIQILQDLDDFLDRFKVHLDHDITRPIKEMIVKVLAHLLTILGLVTKSVKENRVERYFKSLIGKNKDVQEALAKMDRLTRQENRVVTAVTLSVTNEILENLEKLTRSSVPQYISAEADMKEAFRMAIGQDIERIISASNQAAIDAVMNDNHRSDIHRWLSAPNPFENYHDALEKRQEGTGCWILEEDQFMAWKADAPSFLWIHGIPGCGKSVLWCALYVFEGWTSLTGIGSSTIIEDLERDCKADLSLAVAFFYFDFADPEKQRHQSLLSSLVTQFSSVCINSPLALERLYAESQKGRQRPTVAGLTATLRDILGLFRHAYVVLDAVDECTERERLLPFVEMLVGLKLANLHIMATSRPEMDIVKSFESRVSYKICLESALVDQDVRMYVRDVLHRDFDMWETEVQAEIEAALVDRGNGMFRWVYCQIDILRDCVNRRALTKALNDLPKTLDATYDRILNGIRSHHSEYAHRILQWLAFSLRPPTIRELGEVLAVNFDDELARFDPRDRPPDLRAVLGICSSLITTSSGDSNQTVQLAHFSVKEYLISGRIRTRSTSAFSVDERLAHAFISQTCLAYLLQFDKPDCVDASTPEHFPLADYAARFWVDHYRPCDNDSKLVAELFRSPNVKFRNWIRTFNPADPYQIPEWRFSQQNIPSPIYYASLLGLEDMVLLLLENGVDVKAQEGHYGYYQSALQAASSGGHEAIVHLLLENGADAHGQGFEYGYPLLAASSRDHEAVVRLLLENGADVNAQVGHYGNALQVASSRGCEAIVKLLLENGAAVNTQAGFHGNALKMASDGGHEAIVKLLLENGADVNAPGSYANALQAASFRGHSVVVHLLLENGADVNMQGGCYGNALQAASSGGHEATVKLLLENGADVNAQGGKNMDALCAASDGGHSTIVRLLLENGANVNVQGGFYRNALQAASNISVVRLLLENGADVHAQGGLFDNVLLAALSHGNEAIAQLLLEYGADVNTQEGYYGNVLQMAAFHGYEAVVRLLLENGADINAQGGFHGNALQAASFSGHEAIVKLLLENGADVNAQGGEYMDALCAASDGGCSTIVRLLLENGANVNNVQGDFYGSALQTASSRGYEVVVRLLLENGADINMQGGYYGSALQAASFRGHEPVVRLLLVNGADVHAQGDQFGDALHAALSGDHKNIMRLLLENGAELICREMGSAM</sequence>
<reference evidence="7 8" key="1">
    <citation type="submission" date="2019-02" db="EMBL/GenBank/DDBJ databases">
        <title>Genome sequencing of the rare red list fungi Bondarzewia mesenterica.</title>
        <authorList>
            <person name="Buettner E."/>
            <person name="Kellner H."/>
        </authorList>
    </citation>
    <scope>NUCLEOTIDE SEQUENCE [LARGE SCALE GENOMIC DNA]</scope>
    <source>
        <strain evidence="7 8">DSM 108281</strain>
    </source>
</reference>
<protein>
    <submittedName>
        <fullName evidence="7">Uncharacterized protein</fullName>
    </submittedName>
</protein>
<dbReference type="Pfam" id="PF24883">
    <property type="entry name" value="NPHP3_N"/>
    <property type="match status" value="2"/>
</dbReference>
<dbReference type="PANTHER" id="PTHR24198">
    <property type="entry name" value="ANKYRIN REPEAT AND PROTEIN KINASE DOMAIN-CONTAINING PROTEIN"/>
    <property type="match status" value="1"/>
</dbReference>
<dbReference type="Gene3D" id="3.40.50.300">
    <property type="entry name" value="P-loop containing nucleotide triphosphate hydrolases"/>
    <property type="match status" value="1"/>
</dbReference>
<feature type="repeat" description="ANK" evidence="3">
    <location>
        <begin position="805"/>
        <end position="837"/>
    </location>
</feature>
<dbReference type="PROSITE" id="PS50088">
    <property type="entry name" value="ANK_REPEAT"/>
    <property type="match status" value="14"/>
</dbReference>
<dbReference type="InterPro" id="IPR002110">
    <property type="entry name" value="Ankyrin_rpt"/>
</dbReference>
<dbReference type="Pfam" id="PF12796">
    <property type="entry name" value="Ank_2"/>
    <property type="match status" value="6"/>
</dbReference>
<dbReference type="SMART" id="SM00248">
    <property type="entry name" value="ANK"/>
    <property type="match status" value="16"/>
</dbReference>
<feature type="repeat" description="ANK" evidence="3">
    <location>
        <begin position="1002"/>
        <end position="1034"/>
    </location>
</feature>
<evidence type="ECO:0000256" key="3">
    <source>
        <dbReference type="PROSITE-ProRule" id="PRU00023"/>
    </source>
</evidence>
<feature type="domain" description="Nephrocystin 3-like N-terminal" evidence="6">
    <location>
        <begin position="293"/>
        <end position="331"/>
    </location>
</feature>
<keyword evidence="1" id="KW-0677">Repeat</keyword>
<dbReference type="Pfam" id="PF17109">
    <property type="entry name" value="Goodbye"/>
    <property type="match status" value="1"/>
</dbReference>
<feature type="repeat" description="ANK" evidence="3">
    <location>
        <begin position="1231"/>
        <end position="1263"/>
    </location>
</feature>
<dbReference type="PANTHER" id="PTHR24198:SF165">
    <property type="entry name" value="ANKYRIN REPEAT-CONTAINING PROTEIN-RELATED"/>
    <property type="match status" value="1"/>
</dbReference>
<organism evidence="7 8">
    <name type="scientific">Bondarzewia mesenterica</name>
    <dbReference type="NCBI Taxonomy" id="1095465"/>
    <lineage>
        <taxon>Eukaryota</taxon>
        <taxon>Fungi</taxon>
        <taxon>Dikarya</taxon>
        <taxon>Basidiomycota</taxon>
        <taxon>Agaricomycotina</taxon>
        <taxon>Agaricomycetes</taxon>
        <taxon>Russulales</taxon>
        <taxon>Bondarzewiaceae</taxon>
        <taxon>Bondarzewia</taxon>
    </lineage>
</organism>
<evidence type="ECO:0000259" key="5">
    <source>
        <dbReference type="Pfam" id="PF22939"/>
    </source>
</evidence>
<evidence type="ECO:0000259" key="6">
    <source>
        <dbReference type="Pfam" id="PF24883"/>
    </source>
</evidence>
<accession>A0A4S4LGV6</accession>
<comment type="caution">
    <text evidence="7">The sequence shown here is derived from an EMBL/GenBank/DDBJ whole genome shotgun (WGS) entry which is preliminary data.</text>
</comment>
<name>A0A4S4LGV6_9AGAM</name>
<feature type="domain" description="Fungal STAND N-terminal Goodbye" evidence="4">
    <location>
        <begin position="10"/>
        <end position="133"/>
    </location>
</feature>
<dbReference type="OrthoDB" id="4772757at2759"/>
<feature type="repeat" description="ANK" evidence="3">
    <location>
        <begin position="838"/>
        <end position="870"/>
    </location>
</feature>
<feature type="domain" description="GPI inositol-deacylase winged helix" evidence="5">
    <location>
        <begin position="581"/>
        <end position="664"/>
    </location>
</feature>
<gene>
    <name evidence="7" type="ORF">EW146_g8129</name>
</gene>
<dbReference type="SUPFAM" id="SSF52540">
    <property type="entry name" value="P-loop containing nucleoside triphosphate hydrolases"/>
    <property type="match status" value="1"/>
</dbReference>
<feature type="repeat" description="ANK" evidence="3">
    <location>
        <begin position="1103"/>
        <end position="1130"/>
    </location>
</feature>
<evidence type="ECO:0000313" key="7">
    <source>
        <dbReference type="EMBL" id="THH11184.1"/>
    </source>
</evidence>
<proteinExistence type="predicted"/>
<feature type="repeat" description="ANK" evidence="3">
    <location>
        <begin position="936"/>
        <end position="968"/>
    </location>
</feature>